<proteinExistence type="predicted"/>
<organism evidence="2 3">
    <name type="scientific">Streptomyces bathyalis</name>
    <dbReference type="NCBI Taxonomy" id="2710756"/>
    <lineage>
        <taxon>Bacteria</taxon>
        <taxon>Bacillati</taxon>
        <taxon>Actinomycetota</taxon>
        <taxon>Actinomycetes</taxon>
        <taxon>Kitasatosporales</taxon>
        <taxon>Streptomycetaceae</taxon>
        <taxon>Streptomyces</taxon>
    </lineage>
</organism>
<feature type="compositionally biased region" description="Low complexity" evidence="1">
    <location>
        <begin position="38"/>
        <end position="49"/>
    </location>
</feature>
<dbReference type="KEGG" id="sbat:G4Z16_13305"/>
<dbReference type="Proteomes" id="UP000595046">
    <property type="component" value="Chromosome"/>
</dbReference>
<feature type="region of interest" description="Disordered" evidence="1">
    <location>
        <begin position="418"/>
        <end position="488"/>
    </location>
</feature>
<name>A0A7T1T6A2_9ACTN</name>
<gene>
    <name evidence="2" type="ORF">G4Z16_13305</name>
</gene>
<feature type="compositionally biased region" description="Basic residues" evidence="1">
    <location>
        <begin position="13"/>
        <end position="27"/>
    </location>
</feature>
<feature type="compositionally biased region" description="Low complexity" evidence="1">
    <location>
        <begin position="610"/>
        <end position="620"/>
    </location>
</feature>
<sequence>MSSRRDHPTHTTGAHRAHSVRRPKQHQRSGASKVFSRGGASPKAGANGKAAAAASAVADAAAGTSGAVRTAGTTAGTVAWPEAEGSVGRSTGAGAASVATATAEAAPEGEPAESGLVRYEPYLDGLFTYCLSVMCEHDAAISAVGEALVIADRQHERDRAPCRRALHRPWLYALARWVCLRRLAEQNGREGNRGTVPATAAHLTEAARTQRRRDLAALAWPEAAGTTPEQREALELAVRHGLPAHEVAAVLSLSAEAASAVLSQAACEVERTRAALAVVKSGGCPAVSGLAGEDQLLLGPAFRRELVKHVDECPHCRRAAERAMSGVAWPGTAPAGTAVLAVLEAPRPAVEAAVLTVRRARHKHIPRFDRTGFPVEIKDRGARRDKLRSRAVTTTVVATVIAAPVLALWAAYRGAPLTGESDGSSVSAAGPDEDSALRGQPFENAAQDGTRGHDGHRKHGKGADSRKKDDKEKDAKDKDGATARAGRLAVDARPVGGATLIRLTASGSSPVRWSMSGDASWLVFSRTSGVLRPGETITVRVGVVRSREPAGAWSAHIRVAPSGAVVTIQGRGSGSTSPKPPSNHPTPPPSDDPTPPPSEEPTTPPPSDPPSSGEPSSSPR</sequence>
<keyword evidence="3" id="KW-1185">Reference proteome</keyword>
<evidence type="ECO:0000313" key="2">
    <source>
        <dbReference type="EMBL" id="QPP07198.1"/>
    </source>
</evidence>
<feature type="region of interest" description="Disordered" evidence="1">
    <location>
        <begin position="568"/>
        <end position="620"/>
    </location>
</feature>
<dbReference type="EMBL" id="CP048882">
    <property type="protein sequence ID" value="QPP07198.1"/>
    <property type="molecule type" value="Genomic_DNA"/>
</dbReference>
<feature type="compositionally biased region" description="Pro residues" evidence="1">
    <location>
        <begin position="578"/>
        <end position="609"/>
    </location>
</feature>
<feature type="compositionally biased region" description="Basic and acidic residues" evidence="1">
    <location>
        <begin position="461"/>
        <end position="481"/>
    </location>
</feature>
<reference evidence="3" key="1">
    <citation type="submission" date="2020-02" db="EMBL/GenBank/DDBJ databases">
        <title>Streptomyces sp. ASO4wet.</title>
        <authorList>
            <person name="Risdian C."/>
            <person name="Landwehr W."/>
            <person name="Schupp P."/>
            <person name="Wink J."/>
        </authorList>
    </citation>
    <scope>NUCLEOTIDE SEQUENCE [LARGE SCALE GENOMIC DNA]</scope>
    <source>
        <strain evidence="3">ASO4wet</strain>
    </source>
</reference>
<evidence type="ECO:0000313" key="3">
    <source>
        <dbReference type="Proteomes" id="UP000595046"/>
    </source>
</evidence>
<protein>
    <submittedName>
        <fullName evidence="2">Sigma-70 family RNA polymerase sigma factor</fullName>
    </submittedName>
</protein>
<dbReference type="RefSeq" id="WP_197350986.1">
    <property type="nucleotide sequence ID" value="NZ_CP048882.1"/>
</dbReference>
<dbReference type="AlphaFoldDB" id="A0A7T1T6A2"/>
<feature type="region of interest" description="Disordered" evidence="1">
    <location>
        <begin position="1"/>
        <end position="49"/>
    </location>
</feature>
<accession>A0A7T1T6A2</accession>
<evidence type="ECO:0000256" key="1">
    <source>
        <dbReference type="SAM" id="MobiDB-lite"/>
    </source>
</evidence>